<evidence type="ECO:0008006" key="3">
    <source>
        <dbReference type="Google" id="ProtNLM"/>
    </source>
</evidence>
<evidence type="ECO:0000313" key="2">
    <source>
        <dbReference type="Proteomes" id="UP000186720"/>
    </source>
</evidence>
<accession>A0A1Q5ZSV0</accession>
<dbReference type="EMBL" id="MPPL01000001">
    <property type="protein sequence ID" value="OKS84849.1"/>
    <property type="molecule type" value="Genomic_DNA"/>
</dbReference>
<reference evidence="1 2" key="1">
    <citation type="submission" date="2016-11" db="EMBL/GenBank/DDBJ databases">
        <title>Whole Genome Sequencing of Mucilaginibacter polytrichastri RG4-7(T) isolated from the moss sample.</title>
        <authorList>
            <person name="Li Y."/>
        </authorList>
    </citation>
    <scope>NUCLEOTIDE SEQUENCE [LARGE SCALE GENOMIC DNA]</scope>
    <source>
        <strain evidence="1 2">RG4-7</strain>
    </source>
</reference>
<protein>
    <recommendedName>
        <fullName evidence="3">DUF4815 domain-containing protein</fullName>
    </recommendedName>
</protein>
<keyword evidence="2" id="KW-1185">Reference proteome</keyword>
<sequence length="659" mass="74061">MNLQVYINDQLVDLSDDSPLALTFQINNLAEVKNQQGNTSNQFKLPLTQRNRTILGYPDEIAFCTDAPYTQYPARIIQDGMEIVPNAVAELNSIEQDTANVTILSGNVDFFDAIDGKIYDMGNIATTYGANTPFKPYDHAWTIDNVAISQTKTEGWIWPIVDYGKIETDVTKPIDVRYLRPGFFLKTAIEVMVGNAGFKATGSLIANALYQKLIVQFANDNFQHSTDMQNARDSYSISVQKTSDQFCAESNSDSFANGTVTFSQINADPSHAFTANTFVAPINMAVTIEFNYDLRVRGTRKNHSAGIHVFIRTAVLNTVTDLATNNHNADQPVNVYAVYNKQKLSCDVNLVKNQRVIIGYNLPLKGSEAYVNKGALFTITNKQADVIYGQTIQCERIFPDISQKDLLKDTLQHFGVICQTDNTTKTVNFAFFKDIVNNIPIAYDWTGKCLDQGKTITFQLGGYAQVNYMKYKQDDNVLPNGFADSQINIADATLPATADLFESQFAPTLNRPWIGGTIAQINKVDQSDPNNTDFSVSTQPRILINDTRFVNTPVTFTDGSGKTRVLNNDYVSVPYFYRQGGEESLLFNELRLKYYPDLERILKQSKKVIRYFLLTPRDVLELDLLIPVYLQQDSCYYYINKVDSWQKGQPTKVELVKLG</sequence>
<dbReference type="STRING" id="1302689.RG47T_0286"/>
<gene>
    <name evidence="1" type="ORF">RG47T_0286</name>
</gene>
<dbReference type="AlphaFoldDB" id="A0A1Q5ZSV0"/>
<evidence type="ECO:0000313" key="1">
    <source>
        <dbReference type="EMBL" id="OKS84849.1"/>
    </source>
</evidence>
<organism evidence="1 2">
    <name type="scientific">Mucilaginibacter polytrichastri</name>
    <dbReference type="NCBI Taxonomy" id="1302689"/>
    <lineage>
        <taxon>Bacteria</taxon>
        <taxon>Pseudomonadati</taxon>
        <taxon>Bacteroidota</taxon>
        <taxon>Sphingobacteriia</taxon>
        <taxon>Sphingobacteriales</taxon>
        <taxon>Sphingobacteriaceae</taxon>
        <taxon>Mucilaginibacter</taxon>
    </lineage>
</organism>
<name>A0A1Q5ZSV0_9SPHI</name>
<dbReference type="OrthoDB" id="910810at2"/>
<comment type="caution">
    <text evidence="1">The sequence shown here is derived from an EMBL/GenBank/DDBJ whole genome shotgun (WGS) entry which is preliminary data.</text>
</comment>
<dbReference type="Proteomes" id="UP000186720">
    <property type="component" value="Unassembled WGS sequence"/>
</dbReference>
<proteinExistence type="predicted"/>
<dbReference type="RefSeq" id="WP_074487562.1">
    <property type="nucleotide sequence ID" value="NZ_FPAM01000001.1"/>
</dbReference>